<reference evidence="1 2" key="1">
    <citation type="journal article" date="2016" name="Genome Announc.">
        <title>Complete Genome Sequences of Aerococcus christensenii CCUG 28831T, Aerococcus sanguinicola CCUG 43001T, Aerococcus urinae CCUG 36881T, Aerococcus urinaeequi CCUG 28094T, Aerococcus urinaehominis CCUG 42038 BT, and Aerococcus viridans CCUG 4311T.</title>
        <authorList>
            <person name="Carkaci D."/>
            <person name="Dargis R."/>
            <person name="Nielsen X.C."/>
            <person name="Skovgaard O."/>
            <person name="Fuursted K."/>
            <person name="Christensen J.J."/>
        </authorList>
    </citation>
    <scope>NUCLEOTIDE SEQUENCE [LARGE SCALE GENOMIC DNA]</scope>
    <source>
        <strain evidence="1 2">CCUG42038B</strain>
    </source>
</reference>
<dbReference type="EMBL" id="CP014163">
    <property type="protein sequence ID" value="AMB99535.1"/>
    <property type="molecule type" value="Genomic_DNA"/>
</dbReference>
<dbReference type="Gene3D" id="3.90.1720.10">
    <property type="entry name" value="endopeptidase domain like (from Nostoc punctiforme)"/>
    <property type="match status" value="1"/>
</dbReference>
<evidence type="ECO:0000313" key="1">
    <source>
        <dbReference type="EMBL" id="AMB99535.1"/>
    </source>
</evidence>
<name>A0A109RGM6_9LACT</name>
<sequence length="89" mass="9437">MFLMASLVTQPVIAKGLVTNVDQTATTIPPSPVVSDSQGSAIVASAQTYLGVPYVWGGLAQQVLIALAWSNMYTDYMVSICRGQQLTNS</sequence>
<keyword evidence="2" id="KW-1185">Reference proteome</keyword>
<evidence type="ECO:0000313" key="2">
    <source>
        <dbReference type="Proteomes" id="UP000062260"/>
    </source>
</evidence>
<gene>
    <name evidence="1" type="ORF">AWM75_05775</name>
</gene>
<dbReference type="KEGG" id="auh:AWM75_05775"/>
<dbReference type="AlphaFoldDB" id="A0A109RGM6"/>
<reference evidence="2" key="2">
    <citation type="submission" date="2016-01" db="EMBL/GenBank/DDBJ databases">
        <title>Six Aerococcus type strain genome sequencing and assembly using PacBio and Illumina Hiseq.</title>
        <authorList>
            <person name="Carkaci D."/>
            <person name="Dargis R."/>
            <person name="Nielsen X.C."/>
            <person name="Skovgaard O."/>
            <person name="Fuursted K."/>
            <person name="Christensen J.J."/>
        </authorList>
    </citation>
    <scope>NUCLEOTIDE SEQUENCE [LARGE SCALE GENOMIC DNA]</scope>
    <source>
        <strain evidence="2">CCUG42038B</strain>
    </source>
</reference>
<protein>
    <submittedName>
        <fullName evidence="1">Uncharacterized protein</fullName>
    </submittedName>
</protein>
<organism evidence="1 2">
    <name type="scientific">Aerococcus urinaehominis</name>
    <dbReference type="NCBI Taxonomy" id="128944"/>
    <lineage>
        <taxon>Bacteria</taxon>
        <taxon>Bacillati</taxon>
        <taxon>Bacillota</taxon>
        <taxon>Bacilli</taxon>
        <taxon>Lactobacillales</taxon>
        <taxon>Aerococcaceae</taxon>
        <taxon>Aerococcus</taxon>
    </lineage>
</organism>
<proteinExistence type="predicted"/>
<dbReference type="STRING" id="128944.AWM75_05775"/>
<dbReference type="Proteomes" id="UP000062260">
    <property type="component" value="Chromosome"/>
</dbReference>
<accession>A0A109RGM6</accession>